<proteinExistence type="predicted"/>
<keyword evidence="2" id="KW-1185">Reference proteome</keyword>
<name>A0AAV5U7K8_9BILA</name>
<gene>
    <name evidence="1" type="ORF">PENTCL1PPCAC_24554</name>
</gene>
<organism evidence="1 2">
    <name type="scientific">Pristionchus entomophagus</name>
    <dbReference type="NCBI Taxonomy" id="358040"/>
    <lineage>
        <taxon>Eukaryota</taxon>
        <taxon>Metazoa</taxon>
        <taxon>Ecdysozoa</taxon>
        <taxon>Nematoda</taxon>
        <taxon>Chromadorea</taxon>
        <taxon>Rhabditida</taxon>
        <taxon>Rhabditina</taxon>
        <taxon>Diplogasteromorpha</taxon>
        <taxon>Diplogasteroidea</taxon>
        <taxon>Neodiplogasteridae</taxon>
        <taxon>Pristionchus</taxon>
    </lineage>
</organism>
<dbReference type="Proteomes" id="UP001432027">
    <property type="component" value="Unassembled WGS sequence"/>
</dbReference>
<comment type="caution">
    <text evidence="1">The sequence shown here is derived from an EMBL/GenBank/DDBJ whole genome shotgun (WGS) entry which is preliminary data.</text>
</comment>
<protein>
    <submittedName>
        <fullName evidence="1">Uncharacterized protein</fullName>
    </submittedName>
</protein>
<evidence type="ECO:0000313" key="2">
    <source>
        <dbReference type="Proteomes" id="UP001432027"/>
    </source>
</evidence>
<dbReference type="EMBL" id="BTSX01000005">
    <property type="protein sequence ID" value="GMT02380.1"/>
    <property type="molecule type" value="Genomic_DNA"/>
</dbReference>
<reference evidence="1" key="1">
    <citation type="submission" date="2023-10" db="EMBL/GenBank/DDBJ databases">
        <title>Genome assembly of Pristionchus species.</title>
        <authorList>
            <person name="Yoshida K."/>
            <person name="Sommer R.J."/>
        </authorList>
    </citation>
    <scope>NUCLEOTIDE SEQUENCE</scope>
    <source>
        <strain evidence="1">RS0144</strain>
    </source>
</reference>
<evidence type="ECO:0000313" key="1">
    <source>
        <dbReference type="EMBL" id="GMT02380.1"/>
    </source>
</evidence>
<sequence length="182" mass="20826">MPTSTRVHTGITVENAALILPLTRDLRSSKVDHVQKVEKFLVDNVLEFNFFLSFLGEISEEHGSEDGRVDSQDILRHSQLLVSNHQRHVARFIGRSEHGRIDDRSGIDFVIALRIDYLDDDFNDDLVVDDEYLIRAEELLPGGFAFESDCTYAEVELHLLRLRHQSPRWFTHVSVTSALLSP</sequence>
<dbReference type="AlphaFoldDB" id="A0AAV5U7K8"/>
<accession>A0AAV5U7K8</accession>